<dbReference type="SMART" id="SM00320">
    <property type="entry name" value="WD40"/>
    <property type="match status" value="4"/>
</dbReference>
<reference evidence="9 10" key="1">
    <citation type="journal article" date="2011" name="Science">
        <title>The ecoresponsive genome of Daphnia pulex.</title>
        <authorList>
            <person name="Colbourne J.K."/>
            <person name="Pfrender M.E."/>
            <person name="Gilbert D."/>
            <person name="Thomas W.K."/>
            <person name="Tucker A."/>
            <person name="Oakley T.H."/>
            <person name="Tokishita S."/>
            <person name="Aerts A."/>
            <person name="Arnold G.J."/>
            <person name="Basu M.K."/>
            <person name="Bauer D.J."/>
            <person name="Caceres C.E."/>
            <person name="Carmel L."/>
            <person name="Casola C."/>
            <person name="Choi J.H."/>
            <person name="Detter J.C."/>
            <person name="Dong Q."/>
            <person name="Dusheyko S."/>
            <person name="Eads B.D."/>
            <person name="Frohlich T."/>
            <person name="Geiler-Samerotte K.A."/>
            <person name="Gerlach D."/>
            <person name="Hatcher P."/>
            <person name="Jogdeo S."/>
            <person name="Krijgsveld J."/>
            <person name="Kriventseva E.V."/>
            <person name="Kultz D."/>
            <person name="Laforsch C."/>
            <person name="Lindquist E."/>
            <person name="Lopez J."/>
            <person name="Manak J.R."/>
            <person name="Muller J."/>
            <person name="Pangilinan J."/>
            <person name="Patwardhan R.P."/>
            <person name="Pitluck S."/>
            <person name="Pritham E.J."/>
            <person name="Rechtsteiner A."/>
            <person name="Rho M."/>
            <person name="Rogozin I.B."/>
            <person name="Sakarya O."/>
            <person name="Salamov A."/>
            <person name="Schaack S."/>
            <person name="Shapiro H."/>
            <person name="Shiga Y."/>
            <person name="Skalitzky C."/>
            <person name="Smith Z."/>
            <person name="Souvorov A."/>
            <person name="Sung W."/>
            <person name="Tang Z."/>
            <person name="Tsuchiya D."/>
            <person name="Tu H."/>
            <person name="Vos H."/>
            <person name="Wang M."/>
            <person name="Wolf Y.I."/>
            <person name="Yamagata H."/>
            <person name="Yamada T."/>
            <person name="Ye Y."/>
            <person name="Shaw J.R."/>
            <person name="Andrews J."/>
            <person name="Crease T.J."/>
            <person name="Tang H."/>
            <person name="Lucas S.M."/>
            <person name="Robertson H.M."/>
            <person name="Bork P."/>
            <person name="Koonin E.V."/>
            <person name="Zdobnov E.M."/>
            <person name="Grigoriev I.V."/>
            <person name="Lynch M."/>
            <person name="Boore J.L."/>
        </authorList>
    </citation>
    <scope>NUCLEOTIDE SEQUENCE [LARGE SCALE GENOMIC DNA]</scope>
</reference>
<dbReference type="SUPFAM" id="SSF49899">
    <property type="entry name" value="Concanavalin A-like lectins/glucanases"/>
    <property type="match status" value="1"/>
</dbReference>
<dbReference type="InterPro" id="IPR036322">
    <property type="entry name" value="WD40_repeat_dom_sf"/>
</dbReference>
<comment type="subcellular location">
    <subcellularLocation>
        <location evidence="1">Membrane</location>
    </subcellularLocation>
</comment>
<dbReference type="SUPFAM" id="SSF81837">
    <property type="entry name" value="BEACH domain"/>
    <property type="match status" value="1"/>
</dbReference>
<keyword evidence="10" id="KW-1185">Reference proteome</keyword>
<dbReference type="PhylomeDB" id="E9GKY9"/>
<organism evidence="9 10">
    <name type="scientific">Daphnia pulex</name>
    <name type="common">Water flea</name>
    <dbReference type="NCBI Taxonomy" id="6669"/>
    <lineage>
        <taxon>Eukaryota</taxon>
        <taxon>Metazoa</taxon>
        <taxon>Ecdysozoa</taxon>
        <taxon>Arthropoda</taxon>
        <taxon>Crustacea</taxon>
        <taxon>Branchiopoda</taxon>
        <taxon>Diplostraca</taxon>
        <taxon>Cladocera</taxon>
        <taxon>Anomopoda</taxon>
        <taxon>Daphniidae</taxon>
        <taxon>Daphnia</taxon>
    </lineage>
</organism>
<dbReference type="InterPro" id="IPR016024">
    <property type="entry name" value="ARM-type_fold"/>
</dbReference>
<evidence type="ECO:0000256" key="6">
    <source>
        <dbReference type="SAM" id="MobiDB-lite"/>
    </source>
</evidence>
<dbReference type="InterPro" id="IPR046852">
    <property type="entry name" value="Neurobeachin_a-sol"/>
</dbReference>
<dbReference type="InterPro" id="IPR050865">
    <property type="entry name" value="BEACH_Domain"/>
</dbReference>
<dbReference type="InterPro" id="IPR036372">
    <property type="entry name" value="BEACH_dom_sf"/>
</dbReference>
<dbReference type="CDD" id="cd06071">
    <property type="entry name" value="Beach"/>
    <property type="match status" value="1"/>
</dbReference>
<dbReference type="Pfam" id="PF15787">
    <property type="entry name" value="DUF4704"/>
    <property type="match status" value="1"/>
</dbReference>
<dbReference type="STRING" id="6669.E9GKY9"/>
<dbReference type="Gene3D" id="1.10.1540.10">
    <property type="entry name" value="BEACH domain"/>
    <property type="match status" value="1"/>
</dbReference>
<keyword evidence="3" id="KW-0677">Repeat</keyword>
<feature type="compositionally biased region" description="Basic and acidic residues" evidence="6">
    <location>
        <begin position="1626"/>
        <end position="1638"/>
    </location>
</feature>
<evidence type="ECO:0000256" key="4">
    <source>
        <dbReference type="ARBA" id="ARBA00023136"/>
    </source>
</evidence>
<dbReference type="Pfam" id="PF02138">
    <property type="entry name" value="Beach"/>
    <property type="match status" value="1"/>
</dbReference>
<dbReference type="PROSITE" id="PS50294">
    <property type="entry name" value="WD_REPEATS_REGION"/>
    <property type="match status" value="1"/>
</dbReference>
<dbReference type="SUPFAM" id="SSF48371">
    <property type="entry name" value="ARM repeat"/>
    <property type="match status" value="1"/>
</dbReference>
<dbReference type="GO" id="GO:0019901">
    <property type="term" value="F:protein kinase binding"/>
    <property type="evidence" value="ECO:0000318"/>
    <property type="project" value="GO_Central"/>
</dbReference>
<dbReference type="FunFam" id="1.10.1540.10:FF:000001">
    <property type="entry name" value="neurobeachin isoform X1"/>
    <property type="match status" value="1"/>
</dbReference>
<feature type="compositionally biased region" description="Basic and acidic residues" evidence="6">
    <location>
        <begin position="1281"/>
        <end position="1322"/>
    </location>
</feature>
<evidence type="ECO:0008006" key="11">
    <source>
        <dbReference type="Google" id="ProtNLM"/>
    </source>
</evidence>
<dbReference type="Pfam" id="PF20425">
    <property type="entry name" value="Neurobeachin"/>
    <property type="match status" value="1"/>
</dbReference>
<dbReference type="EMBL" id="GL732550">
    <property type="protein sequence ID" value="EFX79761.1"/>
    <property type="molecule type" value="Genomic_DNA"/>
</dbReference>
<dbReference type="InterPro" id="IPR011993">
    <property type="entry name" value="PH-like_dom_sf"/>
</dbReference>
<feature type="compositionally biased region" description="Basic and acidic residues" evidence="6">
    <location>
        <begin position="1182"/>
        <end position="1192"/>
    </location>
</feature>
<evidence type="ECO:0000256" key="1">
    <source>
        <dbReference type="ARBA" id="ARBA00004370"/>
    </source>
</evidence>
<dbReference type="InterPro" id="IPR000409">
    <property type="entry name" value="BEACH_dom"/>
</dbReference>
<evidence type="ECO:0000256" key="5">
    <source>
        <dbReference type="PROSITE-ProRule" id="PRU00221"/>
    </source>
</evidence>
<feature type="region of interest" description="Disordered" evidence="6">
    <location>
        <begin position="1093"/>
        <end position="1337"/>
    </location>
</feature>
<feature type="repeat" description="WD" evidence="5">
    <location>
        <begin position="2774"/>
        <end position="2807"/>
    </location>
</feature>
<dbReference type="Proteomes" id="UP000000305">
    <property type="component" value="Unassembled WGS sequence"/>
</dbReference>
<dbReference type="OMA" id="NMEASQP"/>
<feature type="compositionally biased region" description="Basic and acidic residues" evidence="6">
    <location>
        <begin position="1012"/>
        <end position="1021"/>
    </location>
</feature>
<feature type="region of interest" description="Disordered" evidence="6">
    <location>
        <begin position="1009"/>
        <end position="1033"/>
    </location>
</feature>
<dbReference type="PROSITE" id="PS51783">
    <property type="entry name" value="PH_BEACH"/>
    <property type="match status" value="1"/>
</dbReference>
<evidence type="ECO:0000313" key="10">
    <source>
        <dbReference type="Proteomes" id="UP000000305"/>
    </source>
</evidence>
<dbReference type="CDD" id="cd01201">
    <property type="entry name" value="PH_BEACH"/>
    <property type="match status" value="1"/>
</dbReference>
<dbReference type="InterPro" id="IPR001680">
    <property type="entry name" value="WD40_rpt"/>
</dbReference>
<dbReference type="Pfam" id="PF13385">
    <property type="entry name" value="Laminin_G_3"/>
    <property type="match status" value="1"/>
</dbReference>
<feature type="compositionally biased region" description="Basic and acidic residues" evidence="6">
    <location>
        <begin position="1653"/>
        <end position="1667"/>
    </location>
</feature>
<feature type="compositionally biased region" description="Polar residues" evidence="6">
    <location>
        <begin position="1261"/>
        <end position="1277"/>
    </location>
</feature>
<dbReference type="InParanoid" id="E9GKY9"/>
<dbReference type="InterPro" id="IPR015943">
    <property type="entry name" value="WD40/YVTN_repeat-like_dom_sf"/>
</dbReference>
<feature type="domain" description="BEACH" evidence="7">
    <location>
        <begin position="2188"/>
        <end position="2477"/>
    </location>
</feature>
<evidence type="ECO:0000256" key="2">
    <source>
        <dbReference type="ARBA" id="ARBA00022574"/>
    </source>
</evidence>
<accession>E9GKY9</accession>
<proteinExistence type="predicted"/>
<dbReference type="FunFam" id="2.30.29.30:FF:000059">
    <property type="entry name" value="neurobeachin isoform X1"/>
    <property type="match status" value="1"/>
</dbReference>
<dbReference type="InterPro" id="IPR010508">
    <property type="entry name" value="NBEA-like_DUF1088"/>
</dbReference>
<dbReference type="HOGENOM" id="CLU_000218_2_0_1"/>
<sequence>MNSNGKNAEETDWSDGGIPAVLQASTETSLKFACLVRFIEASHVSRKEILESVLYLLVGGEFDMELNFVIHDGESVVHMLAFLDNCPCNLQAEIWSIFIAILRKSVRNLQACTEVGLIRPVLARLKTAEPIVADLLVEVLGVLSSYSIRVTELKLLFRAMRAENGRWPRHSVKLLHVLRQMPLRSGPEVFITFPGNKGSALVLPPMAKWPQENGFTFTTWFRLDPVNAVNIEREKPYLYCFRTSKGLGYSAHFVGSCLVLTSTKVKGKGFQHCVQYEFQPRRWYMLAVVYIYNRWTKSEIKCFVNGQLASSTEMTWSISTGEAWDKCHIGATPELDDDRLFCGQMAAVYLFSEALSAHQVCAMHRLGPGYKSQFRFENETPVHLPENHRRVLYDGKLANAIVFMYNAVATDGQLCLQSAPKGNQSYFVHTPHALMLSGVQAVITNSVHNTLNSIGGVQLLFPLFTQLDLPVEDSVPTGDGKKDGSENQDDRDYTVCSKLVAFLCELIESSPTVQQQMMQNRGFLVVSHLLQRLSRNHLTLDVLNAFLNLTKFLVTSPSPNADILLKQLLDHVLFNPSLWIYATTEVQTRLYSYLATDFVHDTHIYTTVRRVSTVLQTVHTLKYYYWVVNPRSASGITPKGLDGIRPSQKDVLTIRALILLFLKQLTMMGDGSKEDELQSILNYLTTMNEDENIQDVLQLLTALLAEFPAAMVPAFDAKQGVRAVFKLVGSPSQATRLMALKILGFFLARSTHKRKYDVMTPHNLHMLLADRLSIHEDCLSLPTYNVLYEILTEQVTQQILRVRHSEPESHVRLENPMILKVMATLIRQSKPSESLMEIKKIFLTDMAFLCNNNRENRRTVLQMSVWQEWLISMAYIVPRTAEEHLISDMVYSLFRTLLHHAIKYEYGGWRVWVDTLAIVHSKVSFEEFKLQFADMYAHYERHRSDHITDPDLRQQRPVSTISGQRESAVLASKVTPYPDMVSPAPIVEVHDNASPIDPPTECNERVTLSSQGEKEMEKENQPNRTFSEDFPESADEQVVTIAESTTQKEEIVVPVQPEVTEGVVQSHESLVDPNEEVASDSMDQEINEIHVEMEERTHPDKPLVPGVTDEDSDNVTMEIPVNGGSPIKFAELNGGSGDEEDKELDSAIVTKMEEKLNLKTTVEKDASDDESKELENSIVGEMEEKQDPKTDDSGDTPTTQLSEEVDGKEEKPEPELTEQQESVPEIVEQKPLQTVSGALDLQLEDDGEGESMTSSMESHSARIQDQPAASESAQEQPTAAVKDDGAVANENRQKEESKETHLSPEKSREPSPKKQNKKEVGRSKTSQTFSPGPSRPPFRIPEFRWSYVHQRLLSDLLGSIEADLHTWRNHSTKSVLEFVNSGESAIFVVNAVHLISQLSDNLIIACGGLLPLLASATSPHSELDIVEPTQGLPVEVAVSFLQRLSAMADLLVFASSINLSELESEKNMATGGVLRQCLRLVCTCAVRNCLECKERTRLGSWLRCNEESSLSPRASHLVSLIKGAHSHFKLHSQSAVSGNLPTFGGPIRDVDRLLQDLDVNRLRAVIYRDVEETKQAQFLSLAIVYFVSVLMVSKYRDILEPPSTGFNSPGALHEPGHNGNGVLTPDEEHAAEDGRGGEEEVIEIDEMNSSVIAERRSESSYKSEKTKSATASNPILSNNRDNATTNSPASKNEGDSVSIRSGKVVPTETSRAASVVNEEETSWTDVNLDEQREDQQRPAPGTMNASGQAMVGRGNHQGAGSSVESVLRPFNVPALNSSSLVTREASLTQQLEAALGSVCPLLREIMVDFAPFLSKTLLGSHGQELLLEGKGLITFKQSQSVVELVMLLCSQEWQNSLQKNAGLAFIELINEGRLLSHAMKDHIVRVANEAEFILNRMRAEDVVKHADFETQCAQTLLERREEEGVCDHIISAARRRDASSALRLVDRITNIIVSKQGAWASSSPDGDGAPLAPLEFWRLDAWEDDSRRRKRMIRNPLGSTHPEATLKAALEHGASEATVLQAEEALHAQIAKSKPNLAPLQSSDLLDDAELLAEDRELDAELTGPVNLSSRAKLIAPGLVAPGTLSITSAELYFEVDEEDAEFQKHDQEVLKYCDNLHGKWYFTEIRAIFTRRYLLQNVAIEIFLASRTSILFAFPDQATVKRIIKVLPPVGVGVKYGIPQSRRASMMSSRQLMRSSNMTQKWQRREISNFEYLMFLNTIAGRTYNDLSQYPVFPWVLTNYDSSELDLSLPSNYRDLSKPIGALNPSRKQYFEERHANWEHDSIPPFHYGTHYSTSAFALNWLLRLEPYTTLFLNLQGGKFDYPNRLFTSMALAWRNCQRDTSDVKELIPELFYLPELLVNANQYQMGQTEDNVTVSDVILPRWASSPEEFIRIHRMALESEIVSCQLHQWIDLIFGYKQKGPEAVRATNVFYYLTYEGSVDLESVADPVTREAIENQIRSFGQTPSQLLMEPHPPRSSAMHLSPLMFSSVTEDVCMSMKFLSNAAVVHLSANTYPQLPLPSVVSVHANLQFALNRWNPAYAASGNNSGYADNAQAVLANLPLSMDPVLCKLFADSQSGFLARRHLGDNFSQKVRMRSNCFITTVDSRFLMACGFWDNSFRVFTTDTAKIAQIVYGHFGIVTCLSRSECNITSDCYIASGSEDCTVLLWHWNARTQTIVGESADCPTPRAALTGHESAITSVAVSAEMGLVVSGSQGGLVLVHTTFGDLLRSLEPRESYGSPQNIVLSREALAAVHYQKGNIVTYTVNGKTMRHVNHSDNIHCVVLTRDGEYLVTAGERGIVEVWRLFTLALLYAYPAFDSPVRSLALSHDNKYLLAGLATGSIVVLNVDFNKWHHEYQQRY</sequence>
<dbReference type="Gene3D" id="2.30.29.30">
    <property type="entry name" value="Pleckstrin-homology domain (PH domain)/Phosphotyrosine-binding domain (PTB)"/>
    <property type="match status" value="1"/>
</dbReference>
<feature type="region of interest" description="Disordered" evidence="6">
    <location>
        <begin position="1606"/>
        <end position="1762"/>
    </location>
</feature>
<dbReference type="PANTHER" id="PTHR13743:SF162">
    <property type="entry name" value="NEUROBEACHIN"/>
    <property type="match status" value="1"/>
</dbReference>
<dbReference type="SUPFAM" id="SSF50729">
    <property type="entry name" value="PH domain-like"/>
    <property type="match status" value="1"/>
</dbReference>
<dbReference type="SUPFAM" id="SSF50978">
    <property type="entry name" value="WD40 repeat-like"/>
    <property type="match status" value="1"/>
</dbReference>
<dbReference type="PANTHER" id="PTHR13743">
    <property type="entry name" value="BEIGE/BEACH-RELATED"/>
    <property type="match status" value="1"/>
</dbReference>
<dbReference type="Gene3D" id="2.130.10.10">
    <property type="entry name" value="YVTN repeat-like/Quinoprotein amine dehydrogenase"/>
    <property type="match status" value="2"/>
</dbReference>
<evidence type="ECO:0000313" key="9">
    <source>
        <dbReference type="EMBL" id="EFX79761.1"/>
    </source>
</evidence>
<dbReference type="InterPro" id="IPR046851">
    <property type="entry name" value="NBCH_WD40"/>
</dbReference>
<feature type="compositionally biased region" description="Polar residues" evidence="6">
    <location>
        <begin position="1673"/>
        <end position="1690"/>
    </location>
</feature>
<protein>
    <recommendedName>
        <fullName evidence="11">BEACH-type PH domain-containing protein</fullName>
    </recommendedName>
</protein>
<dbReference type="SMART" id="SM01026">
    <property type="entry name" value="Beach"/>
    <property type="match status" value="1"/>
</dbReference>
<feature type="domain" description="BEACH-type PH" evidence="8">
    <location>
        <begin position="2061"/>
        <end position="2169"/>
    </location>
</feature>
<feature type="compositionally biased region" description="Acidic residues" evidence="6">
    <location>
        <begin position="1717"/>
        <end position="1728"/>
    </location>
</feature>
<dbReference type="KEGG" id="dpx:DAPPUDRAFT_319191"/>
<evidence type="ECO:0000259" key="8">
    <source>
        <dbReference type="PROSITE" id="PS51783"/>
    </source>
</evidence>
<gene>
    <name evidence="9" type="ORF">DAPPUDRAFT_319191</name>
</gene>
<dbReference type="InterPro" id="IPR023362">
    <property type="entry name" value="PH-BEACH_dom"/>
</dbReference>
<dbReference type="OrthoDB" id="26681at2759"/>
<name>E9GKY9_DAPPU</name>
<dbReference type="InterPro" id="IPR031570">
    <property type="entry name" value="NBEA/BDCP_DUF4704"/>
</dbReference>
<dbReference type="FunFam" id="2.60.120.200:FF:000010">
    <property type="entry name" value="neurobeachin isoform X2"/>
    <property type="match status" value="1"/>
</dbReference>
<dbReference type="eggNOG" id="KOG1787">
    <property type="taxonomic scope" value="Eukaryota"/>
</dbReference>
<dbReference type="Pfam" id="PF06469">
    <property type="entry name" value="DUF1088"/>
    <property type="match status" value="1"/>
</dbReference>
<keyword evidence="2 5" id="KW-0853">WD repeat</keyword>
<dbReference type="Gene3D" id="2.60.120.200">
    <property type="match status" value="1"/>
</dbReference>
<feature type="compositionally biased region" description="Basic and acidic residues" evidence="6">
    <location>
        <begin position="1151"/>
        <end position="1165"/>
    </location>
</feature>
<dbReference type="GO" id="GO:0016020">
    <property type="term" value="C:membrane"/>
    <property type="evidence" value="ECO:0000318"/>
    <property type="project" value="GO_Central"/>
</dbReference>
<evidence type="ECO:0000256" key="3">
    <source>
        <dbReference type="ARBA" id="ARBA00022737"/>
    </source>
</evidence>
<dbReference type="GO" id="GO:0008104">
    <property type="term" value="P:intracellular protein localization"/>
    <property type="evidence" value="ECO:0000318"/>
    <property type="project" value="GO_Central"/>
</dbReference>
<dbReference type="PROSITE" id="PS50082">
    <property type="entry name" value="WD_REPEATS_2"/>
    <property type="match status" value="1"/>
</dbReference>
<dbReference type="InterPro" id="IPR013320">
    <property type="entry name" value="ConA-like_dom_sf"/>
</dbReference>
<keyword evidence="4" id="KW-0472">Membrane</keyword>
<dbReference type="Pfam" id="PF14844">
    <property type="entry name" value="PH_BEACH"/>
    <property type="match status" value="1"/>
</dbReference>
<dbReference type="GO" id="GO:0005829">
    <property type="term" value="C:cytosol"/>
    <property type="evidence" value="ECO:0000318"/>
    <property type="project" value="GO_Central"/>
</dbReference>
<dbReference type="PROSITE" id="PS50197">
    <property type="entry name" value="BEACH"/>
    <property type="match status" value="1"/>
</dbReference>
<dbReference type="Pfam" id="PF20426">
    <property type="entry name" value="NBCH_WD40"/>
    <property type="match status" value="1"/>
</dbReference>
<dbReference type="FunCoup" id="E9GKY9">
    <property type="interactions" value="1152"/>
</dbReference>
<evidence type="ECO:0000259" key="7">
    <source>
        <dbReference type="PROSITE" id="PS50197"/>
    </source>
</evidence>